<protein>
    <submittedName>
        <fullName evidence="1">Glutathione S-transferase</fullName>
    </submittedName>
</protein>
<reference evidence="1" key="1">
    <citation type="submission" date="2019-10" db="EMBL/GenBank/DDBJ databases">
        <authorList>
            <consortium name="DOE Joint Genome Institute"/>
            <person name="Kuo A."/>
            <person name="Miyauchi S."/>
            <person name="Kiss E."/>
            <person name="Drula E."/>
            <person name="Kohler A."/>
            <person name="Sanchez-Garcia M."/>
            <person name="Andreopoulos B."/>
            <person name="Barry K.W."/>
            <person name="Bonito G."/>
            <person name="Buee M."/>
            <person name="Carver A."/>
            <person name="Chen C."/>
            <person name="Cichocki N."/>
            <person name="Clum A."/>
            <person name="Culley D."/>
            <person name="Crous P.W."/>
            <person name="Fauchery L."/>
            <person name="Girlanda M."/>
            <person name="Hayes R."/>
            <person name="Keri Z."/>
            <person name="Labutti K."/>
            <person name="Lipzen A."/>
            <person name="Lombard V."/>
            <person name="Magnuson J."/>
            <person name="Maillard F."/>
            <person name="Morin E."/>
            <person name="Murat C."/>
            <person name="Nolan M."/>
            <person name="Ohm R."/>
            <person name="Pangilinan J."/>
            <person name="Pereira M."/>
            <person name="Perotto S."/>
            <person name="Peter M."/>
            <person name="Riley R."/>
            <person name="Sitrit Y."/>
            <person name="Stielow B."/>
            <person name="Szollosi G."/>
            <person name="Zifcakova L."/>
            <person name="Stursova M."/>
            <person name="Spatafora J.W."/>
            <person name="Tedersoo L."/>
            <person name="Vaario L.-M."/>
            <person name="Yamada A."/>
            <person name="Yan M."/>
            <person name="Wang P."/>
            <person name="Xu J."/>
            <person name="Bruns T."/>
            <person name="Baldrian P."/>
            <person name="Vilgalys R."/>
            <person name="Henrissat B."/>
            <person name="Grigoriev I.V."/>
            <person name="Hibbett D."/>
            <person name="Nagy L.G."/>
            <person name="Martin F.M."/>
        </authorList>
    </citation>
    <scope>NUCLEOTIDE SEQUENCE</scope>
    <source>
        <strain evidence="1">P2</strain>
    </source>
</reference>
<evidence type="ECO:0000313" key="2">
    <source>
        <dbReference type="Proteomes" id="UP000886501"/>
    </source>
</evidence>
<keyword evidence="2" id="KW-1185">Reference proteome</keyword>
<dbReference type="Proteomes" id="UP000886501">
    <property type="component" value="Unassembled WGS sequence"/>
</dbReference>
<accession>A0ACB6Z7Q4</accession>
<comment type="caution">
    <text evidence="1">The sequence shown here is derived from an EMBL/GenBank/DDBJ whole genome shotgun (WGS) entry which is preliminary data.</text>
</comment>
<sequence length="255" mass="28861">MFGSSPLLAATARLRSINRQMSTAIKAPFVLYTEGTPNGRKVSVYLEELKSIYGTKVAYDVEHISLRTNKQKEPWYIQTLSPNGKIPVLVDRNRPTTTGAEGFAVFETAAILLYLSQHYDPDHKLWFDVAKQPADYSEMLQWIFFAHGGVGPMQGQSSHFNKFAPEDIPYAKKRYLDEVKRLYGVLEIRLQSRNYLAGPGTGVFSIADINVFPWIRGYKFAGIESLDEFPRLKAWVDRIEARPAVQVGLTIPKTQ</sequence>
<evidence type="ECO:0000313" key="1">
    <source>
        <dbReference type="EMBL" id="KAF9645759.1"/>
    </source>
</evidence>
<dbReference type="EMBL" id="MU118079">
    <property type="protein sequence ID" value="KAF9645759.1"/>
    <property type="molecule type" value="Genomic_DNA"/>
</dbReference>
<reference evidence="1" key="2">
    <citation type="journal article" date="2020" name="Nat. Commun.">
        <title>Large-scale genome sequencing of mycorrhizal fungi provides insights into the early evolution of symbiotic traits.</title>
        <authorList>
            <person name="Miyauchi S."/>
            <person name="Kiss E."/>
            <person name="Kuo A."/>
            <person name="Drula E."/>
            <person name="Kohler A."/>
            <person name="Sanchez-Garcia M."/>
            <person name="Morin E."/>
            <person name="Andreopoulos B."/>
            <person name="Barry K.W."/>
            <person name="Bonito G."/>
            <person name="Buee M."/>
            <person name="Carver A."/>
            <person name="Chen C."/>
            <person name="Cichocki N."/>
            <person name="Clum A."/>
            <person name="Culley D."/>
            <person name="Crous P.W."/>
            <person name="Fauchery L."/>
            <person name="Girlanda M."/>
            <person name="Hayes R.D."/>
            <person name="Keri Z."/>
            <person name="LaButti K."/>
            <person name="Lipzen A."/>
            <person name="Lombard V."/>
            <person name="Magnuson J."/>
            <person name="Maillard F."/>
            <person name="Murat C."/>
            <person name="Nolan M."/>
            <person name="Ohm R.A."/>
            <person name="Pangilinan J."/>
            <person name="Pereira M.F."/>
            <person name="Perotto S."/>
            <person name="Peter M."/>
            <person name="Pfister S."/>
            <person name="Riley R."/>
            <person name="Sitrit Y."/>
            <person name="Stielow J.B."/>
            <person name="Szollosi G."/>
            <person name="Zifcakova L."/>
            <person name="Stursova M."/>
            <person name="Spatafora J.W."/>
            <person name="Tedersoo L."/>
            <person name="Vaario L.M."/>
            <person name="Yamada A."/>
            <person name="Yan M."/>
            <person name="Wang P."/>
            <person name="Xu J."/>
            <person name="Bruns T."/>
            <person name="Baldrian P."/>
            <person name="Vilgalys R."/>
            <person name="Dunand C."/>
            <person name="Henrissat B."/>
            <person name="Grigoriev I.V."/>
            <person name="Hibbett D."/>
            <person name="Nagy L.G."/>
            <person name="Martin F.M."/>
        </authorList>
    </citation>
    <scope>NUCLEOTIDE SEQUENCE</scope>
    <source>
        <strain evidence="1">P2</strain>
    </source>
</reference>
<name>A0ACB6Z7Q4_THEGA</name>
<gene>
    <name evidence="1" type="ORF">BDM02DRAFT_418364</name>
</gene>
<proteinExistence type="predicted"/>
<organism evidence="1 2">
    <name type="scientific">Thelephora ganbajun</name>
    <name type="common">Ganba fungus</name>
    <dbReference type="NCBI Taxonomy" id="370292"/>
    <lineage>
        <taxon>Eukaryota</taxon>
        <taxon>Fungi</taxon>
        <taxon>Dikarya</taxon>
        <taxon>Basidiomycota</taxon>
        <taxon>Agaricomycotina</taxon>
        <taxon>Agaricomycetes</taxon>
        <taxon>Thelephorales</taxon>
        <taxon>Thelephoraceae</taxon>
        <taxon>Thelephora</taxon>
    </lineage>
</organism>